<feature type="transmembrane region" description="Helical" evidence="6">
    <location>
        <begin position="142"/>
        <end position="158"/>
    </location>
</feature>
<feature type="transmembrane region" description="Helical" evidence="6">
    <location>
        <begin position="30"/>
        <end position="52"/>
    </location>
</feature>
<keyword evidence="5 6" id="KW-0472">Membrane</keyword>
<evidence type="ECO:0008006" key="9">
    <source>
        <dbReference type="Google" id="ProtNLM"/>
    </source>
</evidence>
<dbReference type="Proteomes" id="UP001159405">
    <property type="component" value="Unassembled WGS sequence"/>
</dbReference>
<dbReference type="InterPro" id="IPR003377">
    <property type="entry name" value="Cornichon"/>
</dbReference>
<comment type="similarity">
    <text evidence="2">Belongs to the cornichon family.</text>
</comment>
<gene>
    <name evidence="7" type="ORF">PLOB_00015772</name>
</gene>
<keyword evidence="8" id="KW-1185">Reference proteome</keyword>
<keyword evidence="4 6" id="KW-1133">Transmembrane helix</keyword>
<organism evidence="7 8">
    <name type="scientific">Porites lobata</name>
    <dbReference type="NCBI Taxonomy" id="104759"/>
    <lineage>
        <taxon>Eukaryota</taxon>
        <taxon>Metazoa</taxon>
        <taxon>Cnidaria</taxon>
        <taxon>Anthozoa</taxon>
        <taxon>Hexacorallia</taxon>
        <taxon>Scleractinia</taxon>
        <taxon>Fungiina</taxon>
        <taxon>Poritidae</taxon>
        <taxon>Porites</taxon>
    </lineage>
</organism>
<sequence>FRVNETEEDVNEGELKAKAKVNKANMSFEVFAFILGIIISIALIFFAIWNIIAFDDLRTDYKNPVDLCNSLNPLVLPEYGIHLFISLLLLAGGQWTAFLFNLPLIIYNIHRYANRPVMSVPGLYDATEVMNASEMSRCQKEGWVKLAFFLLSFFYYLYR</sequence>
<evidence type="ECO:0000256" key="2">
    <source>
        <dbReference type="ARBA" id="ARBA00010095"/>
    </source>
</evidence>
<keyword evidence="3 6" id="KW-0812">Transmembrane</keyword>
<evidence type="ECO:0000256" key="3">
    <source>
        <dbReference type="ARBA" id="ARBA00022692"/>
    </source>
</evidence>
<dbReference type="Pfam" id="PF03311">
    <property type="entry name" value="Cornichon"/>
    <property type="match status" value="1"/>
</dbReference>
<accession>A0ABN8R8W2</accession>
<evidence type="ECO:0000256" key="4">
    <source>
        <dbReference type="ARBA" id="ARBA00022989"/>
    </source>
</evidence>
<name>A0ABN8R8W2_9CNID</name>
<evidence type="ECO:0000313" key="7">
    <source>
        <dbReference type="EMBL" id="CAH3175107.1"/>
    </source>
</evidence>
<feature type="transmembrane region" description="Helical" evidence="6">
    <location>
        <begin position="81"/>
        <end position="109"/>
    </location>
</feature>
<protein>
    <recommendedName>
        <fullName evidence="9">Cornichon</fullName>
    </recommendedName>
</protein>
<reference evidence="7 8" key="1">
    <citation type="submission" date="2022-05" db="EMBL/GenBank/DDBJ databases">
        <authorList>
            <consortium name="Genoscope - CEA"/>
            <person name="William W."/>
        </authorList>
    </citation>
    <scope>NUCLEOTIDE SEQUENCE [LARGE SCALE GENOMIC DNA]</scope>
</reference>
<evidence type="ECO:0000256" key="1">
    <source>
        <dbReference type="ARBA" id="ARBA00004141"/>
    </source>
</evidence>
<evidence type="ECO:0000256" key="6">
    <source>
        <dbReference type="SAM" id="Phobius"/>
    </source>
</evidence>
<comment type="caution">
    <text evidence="7">The sequence shown here is derived from an EMBL/GenBank/DDBJ whole genome shotgun (WGS) entry which is preliminary data.</text>
</comment>
<evidence type="ECO:0000313" key="8">
    <source>
        <dbReference type="Proteomes" id="UP001159405"/>
    </source>
</evidence>
<dbReference type="PANTHER" id="PTHR12290">
    <property type="entry name" value="CORNICHON-RELATED"/>
    <property type="match status" value="1"/>
</dbReference>
<evidence type="ECO:0000256" key="5">
    <source>
        <dbReference type="ARBA" id="ARBA00023136"/>
    </source>
</evidence>
<dbReference type="SMART" id="SM01398">
    <property type="entry name" value="Cornichon"/>
    <property type="match status" value="1"/>
</dbReference>
<proteinExistence type="inferred from homology"/>
<feature type="non-terminal residue" evidence="7">
    <location>
        <position position="1"/>
    </location>
</feature>
<comment type="subcellular location">
    <subcellularLocation>
        <location evidence="1">Membrane</location>
        <topology evidence="1">Multi-pass membrane protein</topology>
    </subcellularLocation>
</comment>
<dbReference type="EMBL" id="CALNXK010000197">
    <property type="protein sequence ID" value="CAH3175107.1"/>
    <property type="molecule type" value="Genomic_DNA"/>
</dbReference>